<keyword evidence="1" id="KW-0472">Membrane</keyword>
<reference evidence="2 3" key="1">
    <citation type="journal article" date="2019" name="Int. J. Syst. Evol. Microbiol.">
        <title>The Global Catalogue of Microorganisms (GCM) 10K type strain sequencing project: providing services to taxonomists for standard genome sequencing and annotation.</title>
        <authorList>
            <consortium name="The Broad Institute Genomics Platform"/>
            <consortium name="The Broad Institute Genome Sequencing Center for Infectious Disease"/>
            <person name="Wu L."/>
            <person name="Ma J."/>
        </authorList>
    </citation>
    <scope>NUCLEOTIDE SEQUENCE [LARGE SCALE GENOMIC DNA]</scope>
    <source>
        <strain evidence="2 3">JCM 1417</strain>
    </source>
</reference>
<evidence type="ECO:0000256" key="1">
    <source>
        <dbReference type="SAM" id="Phobius"/>
    </source>
</evidence>
<keyword evidence="1" id="KW-0812">Transmembrane</keyword>
<name>A0ABN1KUU3_CLOSU</name>
<gene>
    <name evidence="2" type="ORF">GCM10008908_28890</name>
</gene>
<feature type="transmembrane region" description="Helical" evidence="1">
    <location>
        <begin position="48"/>
        <end position="63"/>
    </location>
</feature>
<protein>
    <submittedName>
        <fullName evidence="2">Uncharacterized protein</fullName>
    </submittedName>
</protein>
<proteinExistence type="predicted"/>
<accession>A0ABN1KUU3</accession>
<keyword evidence="3" id="KW-1185">Reference proteome</keyword>
<organism evidence="2 3">
    <name type="scientific">Clostridium subterminale</name>
    <dbReference type="NCBI Taxonomy" id="1550"/>
    <lineage>
        <taxon>Bacteria</taxon>
        <taxon>Bacillati</taxon>
        <taxon>Bacillota</taxon>
        <taxon>Clostridia</taxon>
        <taxon>Eubacteriales</taxon>
        <taxon>Clostridiaceae</taxon>
        <taxon>Clostridium</taxon>
    </lineage>
</organism>
<comment type="caution">
    <text evidence="2">The sequence shown here is derived from an EMBL/GenBank/DDBJ whole genome shotgun (WGS) entry which is preliminary data.</text>
</comment>
<sequence>MINIFKNIIIFCISIYLNWKWVISFQRAFKPFDDSLEKKKRKDELKKGIKYLIITIIYSFIVLH</sequence>
<dbReference type="Proteomes" id="UP001501047">
    <property type="component" value="Unassembled WGS sequence"/>
</dbReference>
<dbReference type="EMBL" id="BAAACI010000007">
    <property type="protein sequence ID" value="GAA0776102.1"/>
    <property type="molecule type" value="Genomic_DNA"/>
</dbReference>
<evidence type="ECO:0000313" key="2">
    <source>
        <dbReference type="EMBL" id="GAA0776102.1"/>
    </source>
</evidence>
<keyword evidence="1" id="KW-1133">Transmembrane helix</keyword>
<evidence type="ECO:0000313" key="3">
    <source>
        <dbReference type="Proteomes" id="UP001501047"/>
    </source>
</evidence>